<organism evidence="1 2">
    <name type="scientific">Candidatus Pseudobacter hemicellulosilyticus</name>
    <dbReference type="NCBI Taxonomy" id="3121375"/>
    <lineage>
        <taxon>Bacteria</taxon>
        <taxon>Pseudomonadati</taxon>
        <taxon>Bacteroidota</taxon>
        <taxon>Chitinophagia</taxon>
        <taxon>Chitinophagales</taxon>
        <taxon>Chitinophagaceae</taxon>
        <taxon>Pseudobacter</taxon>
    </lineage>
</organism>
<dbReference type="SUPFAM" id="SSF54427">
    <property type="entry name" value="NTF2-like"/>
    <property type="match status" value="1"/>
</dbReference>
<reference evidence="1" key="1">
    <citation type="submission" date="2023-03" db="EMBL/GenBank/DDBJ databases">
        <title>Andean soil-derived lignocellulolytic bacterial consortium as a source of novel taxa and putative plastic-active enzymes.</title>
        <authorList>
            <person name="Diaz-Garcia L."/>
            <person name="Chuvochina M."/>
            <person name="Feuerriegel G."/>
            <person name="Bunk B."/>
            <person name="Sproer C."/>
            <person name="Streit W.R."/>
            <person name="Rodriguez L.M."/>
            <person name="Overmann J."/>
            <person name="Jimenez D.J."/>
        </authorList>
    </citation>
    <scope>NUCLEOTIDE SEQUENCE</scope>
    <source>
        <strain evidence="1">MAG 7</strain>
    </source>
</reference>
<dbReference type="InterPro" id="IPR032710">
    <property type="entry name" value="NTF2-like_dom_sf"/>
</dbReference>
<accession>A0AAJ6BHY9</accession>
<sequence>MKKSIVRNVVTVATIVAVLGVAACSESKSQKEEGKAVLNDVKELAAVNPLIAANLAKFDTLDFVVFSNRDWKRLHESHAEDIKVHFPDGHTEIGLEQHIKTLDAMFVYAPDTRIEEHPIKIGDGNMTAVMGYMLGTFTEPMPAGNGKFIQPTGKKFKLPMATIGIWKDGVMTEEYLFWDNKTYMDQLLGTK</sequence>
<dbReference type="Proteomes" id="UP001220610">
    <property type="component" value="Chromosome"/>
</dbReference>
<evidence type="ECO:0000313" key="1">
    <source>
        <dbReference type="EMBL" id="WEK38225.1"/>
    </source>
</evidence>
<protein>
    <submittedName>
        <fullName evidence="1">Ester cyclase</fullName>
    </submittedName>
</protein>
<dbReference type="Gene3D" id="3.10.450.50">
    <property type="match status" value="1"/>
</dbReference>
<gene>
    <name evidence="1" type="ORF">P0Y53_12025</name>
</gene>
<evidence type="ECO:0000313" key="2">
    <source>
        <dbReference type="Proteomes" id="UP001220610"/>
    </source>
</evidence>
<name>A0AAJ6BHY9_9BACT</name>
<dbReference type="GO" id="GO:0030638">
    <property type="term" value="P:polyketide metabolic process"/>
    <property type="evidence" value="ECO:0007669"/>
    <property type="project" value="InterPro"/>
</dbReference>
<dbReference type="Pfam" id="PF07366">
    <property type="entry name" value="SnoaL"/>
    <property type="match status" value="1"/>
</dbReference>
<dbReference type="InterPro" id="IPR009959">
    <property type="entry name" value="Cyclase_SnoaL-like"/>
</dbReference>
<dbReference type="EMBL" id="CP119311">
    <property type="protein sequence ID" value="WEK38225.1"/>
    <property type="molecule type" value="Genomic_DNA"/>
</dbReference>
<dbReference type="PROSITE" id="PS51257">
    <property type="entry name" value="PROKAR_LIPOPROTEIN"/>
    <property type="match status" value="1"/>
</dbReference>
<proteinExistence type="predicted"/>
<dbReference type="AlphaFoldDB" id="A0AAJ6BHY9"/>